<dbReference type="Pfam" id="PF00392">
    <property type="entry name" value="GntR"/>
    <property type="match status" value="1"/>
</dbReference>
<name>A0A7J5D6C5_9ACTN</name>
<dbReference type="SUPFAM" id="SSF82771">
    <property type="entry name" value="GIY-YIG endonuclease"/>
    <property type="match status" value="1"/>
</dbReference>
<reference evidence="6 7" key="1">
    <citation type="submission" date="2019-09" db="EMBL/GenBank/DDBJ databases">
        <title>Isolation and identification of active actinomycetes.</title>
        <authorList>
            <person name="Yu Z."/>
            <person name="Han C."/>
            <person name="Yu B."/>
        </authorList>
    </citation>
    <scope>NUCLEOTIDE SEQUENCE [LARGE SCALE GENOMIC DNA]</scope>
    <source>
        <strain evidence="6 7">NEAU-H2</strain>
    </source>
</reference>
<evidence type="ECO:0000259" key="5">
    <source>
        <dbReference type="PROSITE" id="PS50949"/>
    </source>
</evidence>
<dbReference type="Pfam" id="PF01541">
    <property type="entry name" value="GIY-YIG"/>
    <property type="match status" value="1"/>
</dbReference>
<feature type="domain" description="GIY-YIG" evidence="4">
    <location>
        <begin position="6"/>
        <end position="78"/>
    </location>
</feature>
<evidence type="ECO:0000256" key="1">
    <source>
        <dbReference type="ARBA" id="ARBA00023015"/>
    </source>
</evidence>
<dbReference type="InterPro" id="IPR036388">
    <property type="entry name" value="WH-like_DNA-bd_sf"/>
</dbReference>
<feature type="domain" description="HTH gntR-type" evidence="5">
    <location>
        <begin position="98"/>
        <end position="166"/>
    </location>
</feature>
<proteinExistence type="predicted"/>
<dbReference type="PROSITE" id="PS50164">
    <property type="entry name" value="GIY_YIG"/>
    <property type="match status" value="1"/>
</dbReference>
<dbReference type="EMBL" id="WBKG01000042">
    <property type="protein sequence ID" value="KAB1979478.1"/>
    <property type="molecule type" value="Genomic_DNA"/>
</dbReference>
<evidence type="ECO:0000313" key="6">
    <source>
        <dbReference type="EMBL" id="KAB1979478.1"/>
    </source>
</evidence>
<dbReference type="InterPro" id="IPR000524">
    <property type="entry name" value="Tscrpt_reg_HTH_GntR"/>
</dbReference>
<dbReference type="InterPro" id="IPR035901">
    <property type="entry name" value="GIY-YIG_endonuc_sf"/>
</dbReference>
<organism evidence="6 7">
    <name type="scientific">Streptomyces triticiradicis</name>
    <dbReference type="NCBI Taxonomy" id="2651189"/>
    <lineage>
        <taxon>Bacteria</taxon>
        <taxon>Bacillati</taxon>
        <taxon>Actinomycetota</taxon>
        <taxon>Actinomycetes</taxon>
        <taxon>Kitasatosporales</taxon>
        <taxon>Streptomycetaceae</taxon>
        <taxon>Streptomyces</taxon>
    </lineage>
</organism>
<dbReference type="GO" id="GO:0003700">
    <property type="term" value="F:DNA-binding transcription factor activity"/>
    <property type="evidence" value="ECO:0007669"/>
    <property type="project" value="InterPro"/>
</dbReference>
<dbReference type="Proteomes" id="UP000442990">
    <property type="component" value="Unassembled WGS sequence"/>
</dbReference>
<evidence type="ECO:0000256" key="2">
    <source>
        <dbReference type="ARBA" id="ARBA00023125"/>
    </source>
</evidence>
<comment type="caution">
    <text evidence="6">The sequence shown here is derived from an EMBL/GenBank/DDBJ whole genome shotgun (WGS) entry which is preliminary data.</text>
</comment>
<accession>A0A7J5D6C5</accession>
<dbReference type="Gene3D" id="1.10.10.10">
    <property type="entry name" value="Winged helix-like DNA-binding domain superfamily/Winged helix DNA-binding domain"/>
    <property type="match status" value="1"/>
</dbReference>
<dbReference type="AlphaFoldDB" id="A0A7J5D6C5"/>
<dbReference type="InterPro" id="IPR000305">
    <property type="entry name" value="GIY-YIG_endonuc"/>
</dbReference>
<dbReference type="GO" id="GO:0003677">
    <property type="term" value="F:DNA binding"/>
    <property type="evidence" value="ECO:0007669"/>
    <property type="project" value="UniProtKB-KW"/>
</dbReference>
<keyword evidence="7" id="KW-1185">Reference proteome</keyword>
<dbReference type="RefSeq" id="WP_151473675.1">
    <property type="nucleotide sequence ID" value="NZ_WBKG01000042.1"/>
</dbReference>
<sequence length="185" mass="21085">MPETPERTALYRYFDDNDDLLYIGISIDPDGRLQAHRDNHEPWAPAVARRTIEWLDSRPLALEAEEEAIKTERPRCNEKHNYDEAPFSPSNWPKVTAWPKVPAIAELMRAEITARRWAHGQRIPSLRTLGAATGASSRIVSQASALLQKEGLLDFQPSHGLFVTRPRWSGPKLPHDWFRQLGFPG</sequence>
<evidence type="ECO:0000259" key="4">
    <source>
        <dbReference type="PROSITE" id="PS50164"/>
    </source>
</evidence>
<keyword evidence="3" id="KW-0804">Transcription</keyword>
<evidence type="ECO:0000313" key="7">
    <source>
        <dbReference type="Proteomes" id="UP000442990"/>
    </source>
</evidence>
<dbReference type="SUPFAM" id="SSF46785">
    <property type="entry name" value="Winged helix' DNA-binding domain"/>
    <property type="match status" value="1"/>
</dbReference>
<gene>
    <name evidence="6" type="ORF">F8144_36310</name>
</gene>
<dbReference type="PROSITE" id="PS50949">
    <property type="entry name" value="HTH_GNTR"/>
    <property type="match status" value="1"/>
</dbReference>
<evidence type="ECO:0000256" key="3">
    <source>
        <dbReference type="ARBA" id="ARBA00023163"/>
    </source>
</evidence>
<dbReference type="InterPro" id="IPR036390">
    <property type="entry name" value="WH_DNA-bd_sf"/>
</dbReference>
<keyword evidence="2" id="KW-0238">DNA-binding</keyword>
<keyword evidence="1" id="KW-0805">Transcription regulation</keyword>
<protein>
    <submittedName>
        <fullName evidence="6">GntR family transcriptional regulator</fullName>
    </submittedName>
</protein>